<dbReference type="Pfam" id="PF18962">
    <property type="entry name" value="Por_Secre_tail"/>
    <property type="match status" value="1"/>
</dbReference>
<dbReference type="NCBIfam" id="TIGR04183">
    <property type="entry name" value="Por_Secre_tail"/>
    <property type="match status" value="1"/>
</dbReference>
<dbReference type="EMBL" id="PVEO01000001">
    <property type="protein sequence ID" value="PQV51509.1"/>
    <property type="molecule type" value="Genomic_DNA"/>
</dbReference>
<dbReference type="Pfam" id="PF13385">
    <property type="entry name" value="Laminin_G_3"/>
    <property type="match status" value="1"/>
</dbReference>
<feature type="chain" id="PRO_5016892034" evidence="2">
    <location>
        <begin position="24"/>
        <end position="321"/>
    </location>
</feature>
<dbReference type="InterPro" id="IPR013320">
    <property type="entry name" value="ConA-like_dom_sf"/>
</dbReference>
<feature type="signal peptide" evidence="2">
    <location>
        <begin position="1"/>
        <end position="23"/>
    </location>
</feature>
<accession>A0A362X4Y6</accession>
<dbReference type="RefSeq" id="WP_170063956.1">
    <property type="nucleotide sequence ID" value="NZ_PVEO01000001.1"/>
</dbReference>
<reference evidence="4 5" key="1">
    <citation type="submission" date="2018-02" db="EMBL/GenBank/DDBJ databases">
        <title>Genomic Encyclopedia of Archaeal and Bacterial Type Strains, Phase II (KMG-II): from individual species to whole genera.</title>
        <authorList>
            <person name="Goeker M."/>
        </authorList>
    </citation>
    <scope>NUCLEOTIDE SEQUENCE [LARGE SCALE GENOMIC DNA]</scope>
    <source>
        <strain evidence="4 5">DSM 21165</strain>
    </source>
</reference>
<sequence>MKKITFLNAIFFMAALSISNLKAQTLAAHYTFNGNFNSSGGTYTEALSPSSAASYSFVEDQNMVSNNAIEAIGQEWDYLETPTDFSFFGVQSRTYTIWFKVPSPGATYSYGLIDMGTHNIQRDGSRMSLSVLDDNNFHIGFKGAGYRIGVVPFDTWIFGAVVLDGQNVKGYMTTGADVTELINENVPFEVNTILSSLVIGNSVVGNLNSRGAIGSIADVRVYEGVLTEAQLNLVKNGASLGSEDVQFSKNELKLTSTVVDDKIDIESNISGAVQITIHDLSGKAVKTEFSKSVNVSGLASGLYIVNVRIGNKVGSLKFIKK</sequence>
<dbReference type="SUPFAM" id="SSF49899">
    <property type="entry name" value="Concanavalin A-like lectins/glucanases"/>
    <property type="match status" value="1"/>
</dbReference>
<keyword evidence="1 2" id="KW-0732">Signal</keyword>
<evidence type="ECO:0000313" key="5">
    <source>
        <dbReference type="Proteomes" id="UP000251545"/>
    </source>
</evidence>
<dbReference type="Proteomes" id="UP000251545">
    <property type="component" value="Unassembled WGS sequence"/>
</dbReference>
<evidence type="ECO:0000256" key="2">
    <source>
        <dbReference type="SAM" id="SignalP"/>
    </source>
</evidence>
<evidence type="ECO:0000259" key="3">
    <source>
        <dbReference type="Pfam" id="PF18962"/>
    </source>
</evidence>
<organism evidence="4 5">
    <name type="scientific">Jejuia pallidilutea</name>
    <dbReference type="NCBI Taxonomy" id="504487"/>
    <lineage>
        <taxon>Bacteria</taxon>
        <taxon>Pseudomonadati</taxon>
        <taxon>Bacteroidota</taxon>
        <taxon>Flavobacteriia</taxon>
        <taxon>Flavobacteriales</taxon>
        <taxon>Flavobacteriaceae</taxon>
        <taxon>Jejuia</taxon>
    </lineage>
</organism>
<dbReference type="Gene3D" id="2.60.120.200">
    <property type="match status" value="1"/>
</dbReference>
<dbReference type="AlphaFoldDB" id="A0A362X4Y6"/>
<protein>
    <submittedName>
        <fullName evidence="4">Putative secreted protein (Por secretion system target)</fullName>
    </submittedName>
</protein>
<feature type="domain" description="Secretion system C-terminal sorting" evidence="3">
    <location>
        <begin position="261"/>
        <end position="315"/>
    </location>
</feature>
<evidence type="ECO:0000313" key="4">
    <source>
        <dbReference type="EMBL" id="PQV51509.1"/>
    </source>
</evidence>
<dbReference type="GO" id="GO:0004553">
    <property type="term" value="F:hydrolase activity, hydrolyzing O-glycosyl compounds"/>
    <property type="evidence" value="ECO:0007669"/>
    <property type="project" value="UniProtKB-ARBA"/>
</dbReference>
<evidence type="ECO:0000256" key="1">
    <source>
        <dbReference type="ARBA" id="ARBA00022729"/>
    </source>
</evidence>
<dbReference type="InterPro" id="IPR026444">
    <property type="entry name" value="Secre_tail"/>
</dbReference>
<proteinExistence type="predicted"/>
<gene>
    <name evidence="4" type="ORF">CLV33_101433</name>
</gene>
<dbReference type="GO" id="GO:0005975">
    <property type="term" value="P:carbohydrate metabolic process"/>
    <property type="evidence" value="ECO:0007669"/>
    <property type="project" value="UniProtKB-ARBA"/>
</dbReference>
<name>A0A362X4Y6_9FLAO</name>
<comment type="caution">
    <text evidence="4">The sequence shown here is derived from an EMBL/GenBank/DDBJ whole genome shotgun (WGS) entry which is preliminary data.</text>
</comment>